<protein>
    <recommendedName>
        <fullName evidence="2">Aminoglycoside phosphotransferase domain-containing protein</fullName>
    </recommendedName>
</protein>
<dbReference type="SUPFAM" id="SSF56112">
    <property type="entry name" value="Protein kinase-like (PK-like)"/>
    <property type="match status" value="1"/>
</dbReference>
<accession>A0ABP7V417</accession>
<organism evidence="3 4">
    <name type="scientific">Streptomyces shaanxiensis</name>
    <dbReference type="NCBI Taxonomy" id="653357"/>
    <lineage>
        <taxon>Bacteria</taxon>
        <taxon>Bacillati</taxon>
        <taxon>Actinomycetota</taxon>
        <taxon>Actinomycetes</taxon>
        <taxon>Kitasatosporales</taxon>
        <taxon>Streptomycetaceae</taxon>
        <taxon>Streptomyces</taxon>
    </lineage>
</organism>
<feature type="domain" description="Aminoglycoside phosphotransferase" evidence="2">
    <location>
        <begin position="147"/>
        <end position="335"/>
    </location>
</feature>
<dbReference type="EMBL" id="BAAAZY010000010">
    <property type="protein sequence ID" value="GAA4059081.1"/>
    <property type="molecule type" value="Genomic_DNA"/>
</dbReference>
<feature type="region of interest" description="Disordered" evidence="1">
    <location>
        <begin position="84"/>
        <end position="104"/>
    </location>
</feature>
<keyword evidence="4" id="KW-1185">Reference proteome</keyword>
<dbReference type="Proteomes" id="UP001499984">
    <property type="component" value="Unassembled WGS sequence"/>
</dbReference>
<reference evidence="4" key="1">
    <citation type="journal article" date="2019" name="Int. J. Syst. Evol. Microbiol.">
        <title>The Global Catalogue of Microorganisms (GCM) 10K type strain sequencing project: providing services to taxonomists for standard genome sequencing and annotation.</title>
        <authorList>
            <consortium name="The Broad Institute Genomics Platform"/>
            <consortium name="The Broad Institute Genome Sequencing Center for Infectious Disease"/>
            <person name="Wu L."/>
            <person name="Ma J."/>
        </authorList>
    </citation>
    <scope>NUCLEOTIDE SEQUENCE [LARGE SCALE GENOMIC DNA]</scope>
    <source>
        <strain evidence="4">JCM 16925</strain>
    </source>
</reference>
<gene>
    <name evidence="3" type="ORF">GCM10022233_34980</name>
</gene>
<name>A0ABP7V417_9ACTN</name>
<dbReference type="Pfam" id="PF01636">
    <property type="entry name" value="APH"/>
    <property type="match status" value="1"/>
</dbReference>
<proteinExistence type="predicted"/>
<dbReference type="PANTHER" id="PTHR21310:SF15">
    <property type="entry name" value="AMINOGLYCOSIDE PHOSPHOTRANSFERASE DOMAIN-CONTAINING PROTEIN"/>
    <property type="match status" value="1"/>
</dbReference>
<sequence>MTSAAVGHPGIWQELLPPGRRFVALPSKQRPIVVAEAEPRVLRYVRTALLATPPRSAAPAWLYTSARHALRVPGAWRLAPRLTVRPSAPGAPTQRLDSSVSASGPGPSPVEALIAESGVSLLALDHSHNPDARVVLLLFAPHGHWPTLALKVPSGPEAAARVLNEADRLRTIGTLPLGAVAPTVPRAVRVLRHGGLPVMVTTAQPGVPMLVAYHRSGHTARPARVQEDLDRAAAWLAALQSATAGETAPLDIAPGAVAALVRRLAREPDAGDRVLSLVAALRRRLRRYSAPRTVVHGDFWPGNVLVRHGRVCGVVDWEWAETAGSPTRDLAHFARGYSEYLDRHTGTGHGVRGHPGIVAGVPGAGVAYALDGSGWYPRLIRRFLTAGLERLALPGVVGRDAVLAELVAVAAEATDEHFARRQLQAFEHLAVGVTA</sequence>
<dbReference type="InterPro" id="IPR002575">
    <property type="entry name" value="Aminoglycoside_PTrfase"/>
</dbReference>
<evidence type="ECO:0000313" key="4">
    <source>
        <dbReference type="Proteomes" id="UP001499984"/>
    </source>
</evidence>
<dbReference type="InterPro" id="IPR011009">
    <property type="entry name" value="Kinase-like_dom_sf"/>
</dbReference>
<evidence type="ECO:0000256" key="1">
    <source>
        <dbReference type="SAM" id="MobiDB-lite"/>
    </source>
</evidence>
<comment type="caution">
    <text evidence="3">The sequence shown here is derived from an EMBL/GenBank/DDBJ whole genome shotgun (WGS) entry which is preliminary data.</text>
</comment>
<dbReference type="Gene3D" id="3.90.1200.10">
    <property type="match status" value="1"/>
</dbReference>
<dbReference type="PANTHER" id="PTHR21310">
    <property type="entry name" value="AMINOGLYCOSIDE PHOSPHOTRANSFERASE-RELATED-RELATED"/>
    <property type="match status" value="1"/>
</dbReference>
<dbReference type="InterPro" id="IPR051678">
    <property type="entry name" value="AGP_Transferase"/>
</dbReference>
<evidence type="ECO:0000259" key="2">
    <source>
        <dbReference type="Pfam" id="PF01636"/>
    </source>
</evidence>
<evidence type="ECO:0000313" key="3">
    <source>
        <dbReference type="EMBL" id="GAA4059081.1"/>
    </source>
</evidence>
<dbReference type="RefSeq" id="WP_345013607.1">
    <property type="nucleotide sequence ID" value="NZ_BAAAZY010000010.1"/>
</dbReference>